<evidence type="ECO:0000256" key="1">
    <source>
        <dbReference type="SAM" id="MobiDB-lite"/>
    </source>
</evidence>
<evidence type="ECO:0000313" key="4">
    <source>
        <dbReference type="Proteomes" id="UP000027361"/>
    </source>
</evidence>
<keyword evidence="2" id="KW-0732">Signal</keyword>
<organism evidence="3 4">
    <name type="scientific">Tilletiaria anomala (strain ATCC 24038 / CBS 436.72 / UBC 951)</name>
    <dbReference type="NCBI Taxonomy" id="1037660"/>
    <lineage>
        <taxon>Eukaryota</taxon>
        <taxon>Fungi</taxon>
        <taxon>Dikarya</taxon>
        <taxon>Basidiomycota</taxon>
        <taxon>Ustilaginomycotina</taxon>
        <taxon>Exobasidiomycetes</taxon>
        <taxon>Georgefischeriales</taxon>
        <taxon>Tilletiariaceae</taxon>
        <taxon>Tilletiaria</taxon>
    </lineage>
</organism>
<dbReference type="AlphaFoldDB" id="A0A066V9K8"/>
<dbReference type="EMBL" id="JMSN01000152">
    <property type="protein sequence ID" value="KDN36973.1"/>
    <property type="molecule type" value="Genomic_DNA"/>
</dbReference>
<protein>
    <submittedName>
        <fullName evidence="3">Uncharacterized protein</fullName>
    </submittedName>
</protein>
<proteinExistence type="predicted"/>
<sequence length="458" mass="48711">PGKPTLVLFVLTFRPLGSRAEPPFFPHASCLWGRTQADSLRHSARQSSHHSFQQQHRPVHFQLSSSQQNLRQRQQQQQQQPRLSLAVPASLDADDGSDDAREEEARNGLGGRASRKDRAHEAVEIVELYEKGESADAWNGLTLDEISALANTQSQPQQQTRHIQQQRPVATPHAAEEPTTAPTTPMPMLAPLPVLVWEPPRPEKEKAGSSSPAADVSERAAGPPQDAPGPAQARAAAAGSEQQPPTNKKRKSAKAEAEQYPAAAEGRERASPGADPRDSIVNAVLLFSDTLTRNVLRASIDEEWRCPVAGCAFCSLRLAELIAHAHACRPAAHVPTAAAEFAPLIFPHAGTSMAALGAPAAGGRHSTVADVTSASAGRLHAMAAAEPDAVMDAEADAGAVATAAFACELAAGREKARRRIAKLAMMPRPQATGDEAGGKKGKPASSGLFEIWWPPFIV</sequence>
<accession>A0A066V9K8</accession>
<reference evidence="3 4" key="1">
    <citation type="submission" date="2014-05" db="EMBL/GenBank/DDBJ databases">
        <title>Draft genome sequence of a rare smut relative, Tilletiaria anomala UBC 951.</title>
        <authorList>
            <consortium name="DOE Joint Genome Institute"/>
            <person name="Toome M."/>
            <person name="Kuo A."/>
            <person name="Henrissat B."/>
            <person name="Lipzen A."/>
            <person name="Tritt A."/>
            <person name="Yoshinaga Y."/>
            <person name="Zane M."/>
            <person name="Barry K."/>
            <person name="Grigoriev I.V."/>
            <person name="Spatafora J.W."/>
            <person name="Aimea M.C."/>
        </authorList>
    </citation>
    <scope>NUCLEOTIDE SEQUENCE [LARGE SCALE GENOMIC DNA]</scope>
    <source>
        <strain evidence="3 4">UBC 951</strain>
    </source>
</reference>
<feature type="compositionally biased region" description="Acidic residues" evidence="1">
    <location>
        <begin position="92"/>
        <end position="102"/>
    </location>
</feature>
<gene>
    <name evidence="3" type="ORF">K437DRAFT_270995</name>
</gene>
<keyword evidence="4" id="KW-1185">Reference proteome</keyword>
<comment type="caution">
    <text evidence="3">The sequence shown here is derived from an EMBL/GenBank/DDBJ whole genome shotgun (WGS) entry which is preliminary data.</text>
</comment>
<name>A0A066V9K8_TILAU</name>
<evidence type="ECO:0000313" key="3">
    <source>
        <dbReference type="EMBL" id="KDN36973.1"/>
    </source>
</evidence>
<feature type="compositionally biased region" description="Low complexity" evidence="1">
    <location>
        <begin position="153"/>
        <end position="183"/>
    </location>
</feature>
<dbReference type="GeneID" id="25266229"/>
<dbReference type="HOGENOM" id="CLU_597954_0_0_1"/>
<evidence type="ECO:0000256" key="2">
    <source>
        <dbReference type="SAM" id="SignalP"/>
    </source>
</evidence>
<dbReference type="InParanoid" id="A0A066V9K8"/>
<feature type="compositionally biased region" description="Low complexity" evidence="1">
    <location>
        <begin position="219"/>
        <end position="238"/>
    </location>
</feature>
<feature type="signal peptide" evidence="2">
    <location>
        <begin position="1"/>
        <end position="20"/>
    </location>
</feature>
<feature type="region of interest" description="Disordered" evidence="1">
    <location>
        <begin position="151"/>
        <end position="276"/>
    </location>
</feature>
<feature type="chain" id="PRO_5001631842" evidence="2">
    <location>
        <begin position="21"/>
        <end position="458"/>
    </location>
</feature>
<dbReference type="Proteomes" id="UP000027361">
    <property type="component" value="Unassembled WGS sequence"/>
</dbReference>
<dbReference type="RefSeq" id="XP_013240213.1">
    <property type="nucleotide sequence ID" value="XM_013384759.1"/>
</dbReference>
<feature type="compositionally biased region" description="Basic and acidic residues" evidence="1">
    <location>
        <begin position="265"/>
        <end position="276"/>
    </location>
</feature>
<feature type="region of interest" description="Disordered" evidence="1">
    <location>
        <begin position="63"/>
        <end position="119"/>
    </location>
</feature>
<feature type="non-terminal residue" evidence="3">
    <location>
        <position position="1"/>
    </location>
</feature>
<feature type="compositionally biased region" description="Low complexity" evidence="1">
    <location>
        <begin position="63"/>
        <end position="85"/>
    </location>
</feature>